<feature type="domain" description="HTH lysR-type" evidence="5">
    <location>
        <begin position="6"/>
        <end position="63"/>
    </location>
</feature>
<dbReference type="Pfam" id="PF03466">
    <property type="entry name" value="LysR_substrate"/>
    <property type="match status" value="1"/>
</dbReference>
<evidence type="ECO:0000256" key="4">
    <source>
        <dbReference type="ARBA" id="ARBA00023163"/>
    </source>
</evidence>
<evidence type="ECO:0000313" key="6">
    <source>
        <dbReference type="EMBL" id="MBY8824115.1"/>
    </source>
</evidence>
<keyword evidence="2" id="KW-0805">Transcription regulation</keyword>
<evidence type="ECO:0000256" key="2">
    <source>
        <dbReference type="ARBA" id="ARBA00023015"/>
    </source>
</evidence>
<reference evidence="6 7" key="1">
    <citation type="submission" date="2021-08" db="EMBL/GenBank/DDBJ databases">
        <authorList>
            <person name="Tuo L."/>
        </authorList>
    </citation>
    <scope>NUCLEOTIDE SEQUENCE [LARGE SCALE GENOMIC DNA]</scope>
    <source>
        <strain evidence="6 7">JCM 31229</strain>
    </source>
</reference>
<dbReference type="Proteomes" id="UP000706039">
    <property type="component" value="Unassembled WGS sequence"/>
</dbReference>
<keyword evidence="4" id="KW-0804">Transcription</keyword>
<dbReference type="SUPFAM" id="SSF53850">
    <property type="entry name" value="Periplasmic binding protein-like II"/>
    <property type="match status" value="1"/>
</dbReference>
<organism evidence="6 7">
    <name type="scientific">Sphingomonas colocasiae</name>
    <dbReference type="NCBI Taxonomy" id="1848973"/>
    <lineage>
        <taxon>Bacteria</taxon>
        <taxon>Pseudomonadati</taxon>
        <taxon>Pseudomonadota</taxon>
        <taxon>Alphaproteobacteria</taxon>
        <taxon>Sphingomonadales</taxon>
        <taxon>Sphingomonadaceae</taxon>
        <taxon>Sphingomonas</taxon>
    </lineage>
</organism>
<accession>A0ABS7PTW5</accession>
<dbReference type="InterPro" id="IPR036390">
    <property type="entry name" value="WH_DNA-bd_sf"/>
</dbReference>
<evidence type="ECO:0000256" key="3">
    <source>
        <dbReference type="ARBA" id="ARBA00023125"/>
    </source>
</evidence>
<protein>
    <submittedName>
        <fullName evidence="6">LysR family transcriptional regulator</fullName>
    </submittedName>
</protein>
<dbReference type="EMBL" id="JAINVV010000008">
    <property type="protein sequence ID" value="MBY8824115.1"/>
    <property type="molecule type" value="Genomic_DNA"/>
</dbReference>
<keyword evidence="3" id="KW-0238">DNA-binding</keyword>
<comment type="caution">
    <text evidence="6">The sequence shown here is derived from an EMBL/GenBank/DDBJ whole genome shotgun (WGS) entry which is preliminary data.</text>
</comment>
<proteinExistence type="inferred from homology"/>
<sequence>MLRETPNLDWLRVFTETAATESFALAALRLGVTPGAVSQRIKALESFLQIDLFERYPRGVKLTEAGKRYAQRLAPALEQIIAATREVTSSGSNKTVRITILPALAQLWLGPKMEHFHTLDTGANVEIWADPAIIDLRTSNFDIAIRWGRPPFAGLDQTELFFDEIVPVASPRLMESAEVDERGLPVGAPLMVDLYWQHDFTDWLGRTGQTAPPTLNTQTFSLYSMTVEATLQGRGFMMGHTSLVGDLLADGRLVALSERRVTSSNQFYLLTKSATPLSDAAQNFANWLVEQAQPGQAQAELNE</sequence>
<dbReference type="InterPro" id="IPR058163">
    <property type="entry name" value="LysR-type_TF_proteobact-type"/>
</dbReference>
<dbReference type="RefSeq" id="WP_222991203.1">
    <property type="nucleotide sequence ID" value="NZ_JAINVV010000008.1"/>
</dbReference>
<dbReference type="PROSITE" id="PS50931">
    <property type="entry name" value="HTH_LYSR"/>
    <property type="match status" value="1"/>
</dbReference>
<name>A0ABS7PTW5_9SPHN</name>
<evidence type="ECO:0000256" key="1">
    <source>
        <dbReference type="ARBA" id="ARBA00009437"/>
    </source>
</evidence>
<dbReference type="PANTHER" id="PTHR30537:SF79">
    <property type="entry name" value="TRANSCRIPTIONAL REGULATOR-RELATED"/>
    <property type="match status" value="1"/>
</dbReference>
<evidence type="ECO:0000313" key="7">
    <source>
        <dbReference type="Proteomes" id="UP000706039"/>
    </source>
</evidence>
<comment type="similarity">
    <text evidence="1">Belongs to the LysR transcriptional regulatory family.</text>
</comment>
<dbReference type="Gene3D" id="1.10.10.10">
    <property type="entry name" value="Winged helix-like DNA-binding domain superfamily/Winged helix DNA-binding domain"/>
    <property type="match status" value="1"/>
</dbReference>
<dbReference type="PANTHER" id="PTHR30537">
    <property type="entry name" value="HTH-TYPE TRANSCRIPTIONAL REGULATOR"/>
    <property type="match status" value="1"/>
</dbReference>
<keyword evidence="7" id="KW-1185">Reference proteome</keyword>
<dbReference type="Pfam" id="PF00126">
    <property type="entry name" value="HTH_1"/>
    <property type="match status" value="1"/>
</dbReference>
<dbReference type="SUPFAM" id="SSF46785">
    <property type="entry name" value="Winged helix' DNA-binding domain"/>
    <property type="match status" value="1"/>
</dbReference>
<evidence type="ECO:0000259" key="5">
    <source>
        <dbReference type="PROSITE" id="PS50931"/>
    </source>
</evidence>
<gene>
    <name evidence="6" type="ORF">K7G82_17560</name>
</gene>
<dbReference type="InterPro" id="IPR036388">
    <property type="entry name" value="WH-like_DNA-bd_sf"/>
</dbReference>
<dbReference type="Gene3D" id="3.40.190.10">
    <property type="entry name" value="Periplasmic binding protein-like II"/>
    <property type="match status" value="2"/>
</dbReference>
<dbReference type="InterPro" id="IPR005119">
    <property type="entry name" value="LysR_subst-bd"/>
</dbReference>
<dbReference type="InterPro" id="IPR000847">
    <property type="entry name" value="LysR_HTH_N"/>
</dbReference>